<dbReference type="Proteomes" id="UP000093510">
    <property type="component" value="Unassembled WGS sequence"/>
</dbReference>
<dbReference type="EMBL" id="LVEP01000013">
    <property type="protein sequence ID" value="OCB78113.1"/>
    <property type="molecule type" value="Genomic_DNA"/>
</dbReference>
<comment type="caution">
    <text evidence="1">The sequence shown here is derived from an EMBL/GenBank/DDBJ whole genome shotgun (WGS) entry which is preliminary data.</text>
</comment>
<dbReference type="InterPro" id="IPR023393">
    <property type="entry name" value="START-like_dom_sf"/>
</dbReference>
<keyword evidence="2" id="KW-1185">Reference proteome</keyword>
<proteinExistence type="predicted"/>
<sequence length="153" mass="17967">MKLYKKESVQYVSASLDECWAFFSSPKNLQKLTPNSMGFKITDYDGKSMYQGQIIQYKISPLAGLKLSWTTEITTVRDNHYFIDEQRFGPYTFWHHKHFFEATDQGVKMTDIVHYALPFGILGRILNTLIVKRKLTQIFAHREKMVDQLFNSK</sequence>
<protein>
    <recommendedName>
        <fullName evidence="3">Cell division inhibitor</fullName>
    </recommendedName>
</protein>
<dbReference type="Gene3D" id="3.30.530.20">
    <property type="match status" value="1"/>
</dbReference>
<evidence type="ECO:0000313" key="2">
    <source>
        <dbReference type="Proteomes" id="UP000093510"/>
    </source>
</evidence>
<evidence type="ECO:0000313" key="1">
    <source>
        <dbReference type="EMBL" id="OCB78113.1"/>
    </source>
</evidence>
<dbReference type="SUPFAM" id="SSF55961">
    <property type="entry name" value="Bet v1-like"/>
    <property type="match status" value="1"/>
</dbReference>
<dbReference type="AlphaFoldDB" id="A0A1B9E849"/>
<gene>
    <name evidence="1" type="ORF">LPBF_02800</name>
</gene>
<dbReference type="OrthoDB" id="9793552at2"/>
<name>A0A1B9E849_9FLAO</name>
<accession>A0A1B9E849</accession>
<dbReference type="RefSeq" id="WP_066332729.1">
    <property type="nucleotide sequence ID" value="NZ_CP017688.1"/>
</dbReference>
<dbReference type="CDD" id="cd07820">
    <property type="entry name" value="SRPBCC_3"/>
    <property type="match status" value="1"/>
</dbReference>
<dbReference type="STRING" id="1763534.GCA_001831475_02584"/>
<evidence type="ECO:0008006" key="3">
    <source>
        <dbReference type="Google" id="ProtNLM"/>
    </source>
</evidence>
<reference evidence="1 2" key="1">
    <citation type="submission" date="2016-03" db="EMBL/GenBank/DDBJ databases">
        <authorList>
            <person name="Ploux O."/>
        </authorList>
    </citation>
    <scope>NUCLEOTIDE SEQUENCE [LARGE SCALE GENOMIC DNA]</scope>
    <source>
        <strain evidence="1 2">LPB0076</strain>
    </source>
</reference>
<organism evidence="1 2">
    <name type="scientific">Flavobacterium crassostreae</name>
    <dbReference type="NCBI Taxonomy" id="1763534"/>
    <lineage>
        <taxon>Bacteria</taxon>
        <taxon>Pseudomonadati</taxon>
        <taxon>Bacteroidota</taxon>
        <taxon>Flavobacteriia</taxon>
        <taxon>Flavobacteriales</taxon>
        <taxon>Flavobacteriaceae</taxon>
        <taxon>Flavobacterium</taxon>
    </lineage>
</organism>